<dbReference type="PANTHER" id="PTHR46482:SF9">
    <property type="entry name" value="5'-ADENYLYLSULFATE REDUCTASE 1, CHLOROPLASTIC"/>
    <property type="match status" value="1"/>
</dbReference>
<dbReference type="Pfam" id="PF01507">
    <property type="entry name" value="PAPS_reduct"/>
    <property type="match status" value="1"/>
</dbReference>
<dbReference type="RefSeq" id="WP_326926268.1">
    <property type="nucleotide sequence ID" value="NZ_CP123443.1"/>
</dbReference>
<keyword evidence="4 6" id="KW-0408">Iron</keyword>
<comment type="function">
    <text evidence="6">Catalyzes the formation of sulfite from adenosine 5'-phosphosulfate (APS) using thioredoxin as an electron donor.</text>
</comment>
<evidence type="ECO:0000313" key="9">
    <source>
        <dbReference type="Proteomes" id="UP001228690"/>
    </source>
</evidence>
<keyword evidence="5 6" id="KW-0411">Iron-sulfur</keyword>
<accession>A0ABY8MDW8</accession>
<dbReference type="SUPFAM" id="SSF52402">
    <property type="entry name" value="Adenine nucleotide alpha hydrolases-like"/>
    <property type="match status" value="1"/>
</dbReference>
<dbReference type="PANTHER" id="PTHR46482">
    <property type="entry name" value="5'-ADENYLYLSULFATE REDUCTASE 3, CHLOROPLASTIC"/>
    <property type="match status" value="1"/>
</dbReference>
<feature type="binding site" evidence="6">
    <location>
        <position position="216"/>
    </location>
    <ligand>
        <name>[4Fe-4S] cluster</name>
        <dbReference type="ChEBI" id="CHEBI:49883"/>
    </ligand>
</feature>
<keyword evidence="2 6" id="KW-0479">Metal-binding</keyword>
<evidence type="ECO:0000313" key="8">
    <source>
        <dbReference type="EMBL" id="WGK68103.1"/>
    </source>
</evidence>
<organism evidence="8 9">
    <name type="scientific">Candidatus Haliotispira prima</name>
    <dbReference type="NCBI Taxonomy" id="3034016"/>
    <lineage>
        <taxon>Bacteria</taxon>
        <taxon>Pseudomonadati</taxon>
        <taxon>Spirochaetota</taxon>
        <taxon>Spirochaetia</taxon>
        <taxon>Spirochaetales</taxon>
        <taxon>Spirochaetaceae</taxon>
        <taxon>Candidatus Haliotispira</taxon>
    </lineage>
</organism>
<comment type="similarity">
    <text evidence="1 6">Belongs to the PAPS reductase family. CysH subfamily.</text>
</comment>
<dbReference type="HAMAP" id="MF_00063">
    <property type="entry name" value="CysH"/>
    <property type="match status" value="1"/>
</dbReference>
<evidence type="ECO:0000256" key="3">
    <source>
        <dbReference type="ARBA" id="ARBA00023002"/>
    </source>
</evidence>
<dbReference type="Gene3D" id="3.40.50.620">
    <property type="entry name" value="HUPs"/>
    <property type="match status" value="1"/>
</dbReference>
<dbReference type="PIRSF" id="PIRSF000857">
    <property type="entry name" value="PAPS_reductase"/>
    <property type="match status" value="1"/>
</dbReference>
<proteinExistence type="inferred from homology"/>
<dbReference type="InterPro" id="IPR014729">
    <property type="entry name" value="Rossmann-like_a/b/a_fold"/>
</dbReference>
<evidence type="ECO:0000256" key="2">
    <source>
        <dbReference type="ARBA" id="ARBA00022723"/>
    </source>
</evidence>
<comment type="catalytic activity">
    <reaction evidence="6">
        <text>[thioredoxin]-disulfide + sulfite + AMP + 2 H(+) = adenosine 5'-phosphosulfate + [thioredoxin]-dithiol</text>
        <dbReference type="Rhea" id="RHEA:21976"/>
        <dbReference type="Rhea" id="RHEA-COMP:10698"/>
        <dbReference type="Rhea" id="RHEA-COMP:10700"/>
        <dbReference type="ChEBI" id="CHEBI:15378"/>
        <dbReference type="ChEBI" id="CHEBI:17359"/>
        <dbReference type="ChEBI" id="CHEBI:29950"/>
        <dbReference type="ChEBI" id="CHEBI:50058"/>
        <dbReference type="ChEBI" id="CHEBI:58243"/>
        <dbReference type="ChEBI" id="CHEBI:456215"/>
        <dbReference type="EC" id="1.8.4.10"/>
    </reaction>
</comment>
<dbReference type="Proteomes" id="UP001228690">
    <property type="component" value="Chromosome"/>
</dbReference>
<dbReference type="NCBIfam" id="TIGR00434">
    <property type="entry name" value="cysH"/>
    <property type="match status" value="1"/>
</dbReference>
<keyword evidence="9" id="KW-1185">Reference proteome</keyword>
<keyword evidence="3 6" id="KW-0560">Oxidoreductase</keyword>
<evidence type="ECO:0000256" key="6">
    <source>
        <dbReference type="HAMAP-Rule" id="MF_00063"/>
    </source>
</evidence>
<gene>
    <name evidence="6" type="primary">cysH</name>
    <name evidence="8" type="ORF">P0082_06360</name>
</gene>
<feature type="binding site" evidence="6">
    <location>
        <position position="124"/>
    </location>
    <ligand>
        <name>[4Fe-4S] cluster</name>
        <dbReference type="ChEBI" id="CHEBI:49883"/>
    </ligand>
</feature>
<dbReference type="GO" id="GO:0004604">
    <property type="term" value="F:phosphoadenylyl-sulfate reductase (thioredoxin) activity"/>
    <property type="evidence" value="ECO:0007669"/>
    <property type="project" value="UniProtKB-EC"/>
</dbReference>
<dbReference type="EMBL" id="CP123443">
    <property type="protein sequence ID" value="WGK68103.1"/>
    <property type="molecule type" value="Genomic_DNA"/>
</dbReference>
<dbReference type="InterPro" id="IPR002500">
    <property type="entry name" value="PAPS_reduct_dom"/>
</dbReference>
<dbReference type="InterPro" id="IPR004511">
    <property type="entry name" value="PAPS/APS_Rdtase"/>
</dbReference>
<sequence length="259" mass="30199">MMKVSPLQEWQEQSRGLSTAEFISWAALRWNLLLASSVSAEDQVLWDLMWQNFKVDSALAEPRLFSLDTGRLPQETYDCIEQMEQHYGIRVELMFPLAEDLARLHRQGGPNLFYQGQAQRKLCCKFRKVEPLRRRLEEHRAKHGEQAAWLTGQRRSQSVTRSELDRVEWDEQFGLIKLNPLADWESEDVWNYIRAHKLPYSALHDRGYPSVGCAPCTRAVAAGEDERSGRWWWEEPDQKECGIHIGEDGSVERLSQQKK</sequence>
<feature type="active site" description="Nucleophile; cysteine thiosulfonate intermediate" evidence="6">
    <location>
        <position position="241"/>
    </location>
</feature>
<dbReference type="EC" id="1.8.4.10" evidence="6"/>
<feature type="binding site" evidence="6">
    <location>
        <position position="123"/>
    </location>
    <ligand>
        <name>[4Fe-4S] cluster</name>
        <dbReference type="ChEBI" id="CHEBI:49883"/>
    </ligand>
</feature>
<dbReference type="CDD" id="cd23945">
    <property type="entry name" value="PAPS_reductase"/>
    <property type="match status" value="1"/>
</dbReference>
<reference evidence="8 9" key="1">
    <citation type="submission" date="2023-04" db="EMBL/GenBank/DDBJ databases">
        <title>Spirochaete genome identified in red abalone sample constitutes a novel genus.</title>
        <authorList>
            <person name="Sharma S.P."/>
            <person name="Purcell C.M."/>
            <person name="Hyde J.R."/>
            <person name="Severin A.J."/>
        </authorList>
    </citation>
    <scope>NUCLEOTIDE SEQUENCE [LARGE SCALE GENOMIC DNA]</scope>
    <source>
        <strain evidence="8 9">SP-2023</strain>
    </source>
</reference>
<protein>
    <recommendedName>
        <fullName evidence="6">Adenosine 5'-phosphosulfate reductase</fullName>
        <shortName evidence="6">APS reductase</shortName>
        <ecNumber evidence="6">1.8.4.10</ecNumber>
    </recommendedName>
    <alternativeName>
        <fullName evidence="6">5'-adenylylsulfate reductase</fullName>
    </alternativeName>
    <alternativeName>
        <fullName evidence="6">Thioredoxin-dependent 5'-adenylylsulfate reductase</fullName>
    </alternativeName>
</protein>
<evidence type="ECO:0000256" key="1">
    <source>
        <dbReference type="ARBA" id="ARBA00009732"/>
    </source>
</evidence>
<name>A0ABY8MDW8_9SPIO</name>
<comment type="cofactor">
    <cofactor evidence="6">
        <name>[4Fe-4S] cluster</name>
        <dbReference type="ChEBI" id="CHEBI:49883"/>
    </cofactor>
    <text evidence="6">Binds 1 [4Fe-4S] cluster per subunit.</text>
</comment>
<evidence type="ECO:0000256" key="4">
    <source>
        <dbReference type="ARBA" id="ARBA00023004"/>
    </source>
</evidence>
<evidence type="ECO:0000259" key="7">
    <source>
        <dbReference type="Pfam" id="PF01507"/>
    </source>
</evidence>
<comment type="pathway">
    <text evidence="6">Sulfur metabolism; hydrogen sulfide biosynthesis; sulfite from sulfate.</text>
</comment>
<dbReference type="NCBIfam" id="NF002537">
    <property type="entry name" value="PRK02090.1"/>
    <property type="match status" value="1"/>
</dbReference>
<feature type="domain" description="Phosphoadenosine phosphosulphate reductase" evidence="7">
    <location>
        <begin position="32"/>
        <end position="219"/>
    </location>
</feature>
<feature type="binding site" evidence="6">
    <location>
        <position position="213"/>
    </location>
    <ligand>
        <name>[4Fe-4S] cluster</name>
        <dbReference type="ChEBI" id="CHEBI:49883"/>
    </ligand>
</feature>
<evidence type="ECO:0000256" key="5">
    <source>
        <dbReference type="ARBA" id="ARBA00023014"/>
    </source>
</evidence>
<comment type="subcellular location">
    <subcellularLocation>
        <location evidence="6">Cytoplasm</location>
    </subcellularLocation>
</comment>
<keyword evidence="6" id="KW-0963">Cytoplasm</keyword>